<feature type="signal peptide" evidence="1">
    <location>
        <begin position="1"/>
        <end position="18"/>
    </location>
</feature>
<dbReference type="Proteomes" id="UP001172082">
    <property type="component" value="Unassembled WGS sequence"/>
</dbReference>
<sequence length="200" mass="22124">MKQIILCIAMLFPFAALKAQEVKPVDPEKQKKKAIKMEFFSPLSGNLTLGYEQYIKNWVSFEGKLGLIGVGTNISDQKGLFIKAGPKFKLKPDFITDNMRGSHFLRGSYIKPELVFSFYNHKDIFLDSSSPSESVQSGAIILNYGKQYILGEILTIDWSFGFGYGFDNNGEGGYHYGHTVGSSTVPIAATAGFTVGLLLR</sequence>
<reference evidence="2" key="1">
    <citation type="submission" date="2023-06" db="EMBL/GenBank/DDBJ databases">
        <title>Genomic of Parafulvivirga corallium.</title>
        <authorList>
            <person name="Wang G."/>
        </authorList>
    </citation>
    <scope>NUCLEOTIDE SEQUENCE</scope>
    <source>
        <strain evidence="2">BMA10</strain>
    </source>
</reference>
<name>A0ABT8KRX9_9BACT</name>
<gene>
    <name evidence="2" type="ORF">QQ008_19130</name>
</gene>
<comment type="caution">
    <text evidence="2">The sequence shown here is derived from an EMBL/GenBank/DDBJ whole genome shotgun (WGS) entry which is preliminary data.</text>
</comment>
<feature type="chain" id="PRO_5045329834" evidence="1">
    <location>
        <begin position="19"/>
        <end position="200"/>
    </location>
</feature>
<proteinExistence type="predicted"/>
<organism evidence="2 3">
    <name type="scientific">Splendidivirga corallicola</name>
    <dbReference type="NCBI Taxonomy" id="3051826"/>
    <lineage>
        <taxon>Bacteria</taxon>
        <taxon>Pseudomonadati</taxon>
        <taxon>Bacteroidota</taxon>
        <taxon>Cytophagia</taxon>
        <taxon>Cytophagales</taxon>
        <taxon>Splendidivirgaceae</taxon>
        <taxon>Splendidivirga</taxon>
    </lineage>
</organism>
<keyword evidence="3" id="KW-1185">Reference proteome</keyword>
<dbReference type="EMBL" id="JAUJEA010000007">
    <property type="protein sequence ID" value="MDN5203509.1"/>
    <property type="molecule type" value="Genomic_DNA"/>
</dbReference>
<evidence type="ECO:0000256" key="1">
    <source>
        <dbReference type="SAM" id="SignalP"/>
    </source>
</evidence>
<evidence type="ECO:0000313" key="3">
    <source>
        <dbReference type="Proteomes" id="UP001172082"/>
    </source>
</evidence>
<protein>
    <submittedName>
        <fullName evidence="2">DUF3575 domain-containing protein</fullName>
    </submittedName>
</protein>
<dbReference type="RefSeq" id="WP_346753531.1">
    <property type="nucleotide sequence ID" value="NZ_JAUJEA010000007.1"/>
</dbReference>
<keyword evidence="1" id="KW-0732">Signal</keyword>
<evidence type="ECO:0000313" key="2">
    <source>
        <dbReference type="EMBL" id="MDN5203509.1"/>
    </source>
</evidence>
<accession>A0ABT8KRX9</accession>